<evidence type="ECO:0000259" key="7">
    <source>
        <dbReference type="PROSITE" id="PS51669"/>
    </source>
</evidence>
<dbReference type="Gene3D" id="3.40.50.740">
    <property type="match status" value="1"/>
</dbReference>
<dbReference type="InterPro" id="IPR019546">
    <property type="entry name" value="TAT_signal_bac_arc"/>
</dbReference>
<dbReference type="GO" id="GO:0043546">
    <property type="term" value="F:molybdopterin cofactor binding"/>
    <property type="evidence" value="ECO:0007669"/>
    <property type="project" value="InterPro"/>
</dbReference>
<dbReference type="Gene3D" id="3.40.228.10">
    <property type="entry name" value="Dimethylsulfoxide Reductase, domain 2"/>
    <property type="match status" value="1"/>
</dbReference>
<dbReference type="AlphaFoldDB" id="A0A5C5BXI4"/>
<evidence type="ECO:0000256" key="3">
    <source>
        <dbReference type="ARBA" id="ARBA00022729"/>
    </source>
</evidence>
<proteinExistence type="inferred from homology"/>
<evidence type="ECO:0000313" key="9">
    <source>
        <dbReference type="Proteomes" id="UP000312594"/>
    </source>
</evidence>
<dbReference type="SUPFAM" id="SSF50692">
    <property type="entry name" value="ADC-like"/>
    <property type="match status" value="1"/>
</dbReference>
<keyword evidence="6" id="KW-0411">Iron-sulfur</keyword>
<evidence type="ECO:0000256" key="5">
    <source>
        <dbReference type="ARBA" id="ARBA00023004"/>
    </source>
</evidence>
<keyword evidence="2" id="KW-0479">Metal-binding</keyword>
<comment type="caution">
    <text evidence="8">The sequence shown here is derived from an EMBL/GenBank/DDBJ whole genome shotgun (WGS) entry which is preliminary data.</text>
</comment>
<dbReference type="PANTHER" id="PTHR43742:SF6">
    <property type="entry name" value="OXIDOREDUCTASE YYAE-RELATED"/>
    <property type="match status" value="1"/>
</dbReference>
<dbReference type="InterPro" id="IPR006657">
    <property type="entry name" value="MoPterin_dinucl-bd_dom"/>
</dbReference>
<sequence length="827" mass="90541">MAEQATHGFTRRSFIKGAAALTAAGALVGCSPQTQNLEKAEPQKDIPETQIFSGVCRGNCAGGCFLNVHVRDGQMVRTTARDMIDGSYNRICSKGLSHMGRVYSANRIQYPMKRVGERGEGKFERISWDEAVNIIAEKWKGYAEEFGPESVSLISQSGNLSFGGGVFGIGSYLSRFASIMGMSRVNGNLDWALQTALIIGFGGQANFGSSNEPTDFKNASTIICWGSNPAVSQLHNMHFILEAKEQGTKFIVIDPVYNMTAAKADQYIPIKATTDAALAMGIINEIFANGWEDVDFLRDHTEAALLIKEDGSLLKMSDLGVEAAKGEPDPTTGEPTIIDPYVVWDEDANKAVVLDEAKKPAMTGVADVNGIAVKTTLDNLKATAAEYTPEKVEEMTGVPAATVKELAEVYTQNGPVTTYTHYGMDHYDNGHYAIWSVLALGMVSGNIGKKGASTGPTGMNVGGFTNIACSFAAADSKGNPCLGSTRSYNLDLMNDVLDTGEYNGEKITVKSLYITLANPVSVYAQQGYIEEAFSKIDFIVVADQSMTDTAKWADILLPAADWYEQSDMYAACGTQPYLVWADKAMEPLYESKSDFDIYKMIVEKMGYGEFWGWKTNEDALAEVLDSDALREMGITFDKLKEEKVMRILPGDPYRPYEGGAFNTPTARGRFYQETPFADTVGQEVDVEKERVPHHEPSLEADEASVVRKDHPFHLLSDHMRTRTHTQWWDVEVLSEVETTPVVKMNPEDAAELGIAAGDQVKVYNDRGFCILEAVLNAGLPRKTASVPRGFQRSEFIDGHLASLPIMKFNQTCANQPFNDVAVAIEKM</sequence>
<dbReference type="Pfam" id="PF00384">
    <property type="entry name" value="Molybdopterin"/>
    <property type="match status" value="1"/>
</dbReference>
<accession>A0A5C5BXI4</accession>
<dbReference type="GO" id="GO:0051536">
    <property type="term" value="F:iron-sulfur cluster binding"/>
    <property type="evidence" value="ECO:0007669"/>
    <property type="project" value="UniProtKB-KW"/>
</dbReference>
<evidence type="ECO:0000313" key="8">
    <source>
        <dbReference type="EMBL" id="TNU91238.1"/>
    </source>
</evidence>
<comment type="similarity">
    <text evidence="1">Belongs to the prokaryotic molybdopterin-containing oxidoreductase family.</text>
</comment>
<dbReference type="NCBIfam" id="TIGR01409">
    <property type="entry name" value="TAT_signal_seq"/>
    <property type="match status" value="1"/>
</dbReference>
<dbReference type="PANTHER" id="PTHR43742">
    <property type="entry name" value="TRIMETHYLAMINE-N-OXIDE REDUCTASE"/>
    <property type="match status" value="1"/>
</dbReference>
<dbReference type="Pfam" id="PF04879">
    <property type="entry name" value="Molybdop_Fe4S4"/>
    <property type="match status" value="1"/>
</dbReference>
<organism evidence="8 9">
    <name type="scientific">Eggerthella lenta</name>
    <name type="common">Eubacterium lentum</name>
    <dbReference type="NCBI Taxonomy" id="84112"/>
    <lineage>
        <taxon>Bacteria</taxon>
        <taxon>Bacillati</taxon>
        <taxon>Actinomycetota</taxon>
        <taxon>Coriobacteriia</taxon>
        <taxon>Eggerthellales</taxon>
        <taxon>Eggerthellaceae</taxon>
        <taxon>Eggerthella</taxon>
    </lineage>
</organism>
<evidence type="ECO:0000256" key="4">
    <source>
        <dbReference type="ARBA" id="ARBA00023002"/>
    </source>
</evidence>
<dbReference type="PROSITE" id="PS51318">
    <property type="entry name" value="TAT"/>
    <property type="match status" value="1"/>
</dbReference>
<dbReference type="RefSeq" id="WP_139912444.1">
    <property type="nucleotide sequence ID" value="NZ_VEVP01000013.1"/>
</dbReference>
<dbReference type="InterPro" id="IPR006963">
    <property type="entry name" value="Mopterin_OxRdtase_4Fe-4S_dom"/>
</dbReference>
<dbReference type="PROSITE" id="PS51669">
    <property type="entry name" value="4FE4S_MOW_BIS_MGD"/>
    <property type="match status" value="1"/>
</dbReference>
<name>A0A5C5BXI4_EGGLN</name>
<dbReference type="Pfam" id="PF01568">
    <property type="entry name" value="Molydop_binding"/>
    <property type="match status" value="1"/>
</dbReference>
<dbReference type="Proteomes" id="UP000312594">
    <property type="component" value="Unassembled WGS sequence"/>
</dbReference>
<keyword evidence="4" id="KW-0560">Oxidoreductase</keyword>
<keyword evidence="3" id="KW-0732">Signal</keyword>
<dbReference type="SUPFAM" id="SSF53706">
    <property type="entry name" value="Formate dehydrogenase/DMSO reductase, domains 1-3"/>
    <property type="match status" value="1"/>
</dbReference>
<protein>
    <submittedName>
        <fullName evidence="8">Twin-arginine translocation signal domain-containing protein</fullName>
    </submittedName>
</protein>
<reference evidence="8 9" key="1">
    <citation type="journal article" date="2005" name="Appl. Environ. Microbiol.">
        <title>Intestinal bacterial communities that produce active estrogen-like compounds enterodiol and enterolactone in humans.</title>
        <authorList>
            <person name="Clavel T."/>
            <person name="Henderson G."/>
            <person name="Alpert C.A."/>
            <person name="Philippe C."/>
            <person name="Rigottier-Gois L."/>
            <person name="Dore J."/>
            <person name="Blaut M."/>
        </authorList>
    </citation>
    <scope>NUCLEOTIDE SEQUENCE [LARGE SCALE GENOMIC DNA]</scope>
    <source>
        <strain evidence="8 9">SECO-MT75m2</strain>
    </source>
</reference>
<evidence type="ECO:0000256" key="1">
    <source>
        <dbReference type="ARBA" id="ARBA00010312"/>
    </source>
</evidence>
<dbReference type="Gene3D" id="3.40.50.12440">
    <property type="match status" value="3"/>
</dbReference>
<evidence type="ECO:0000256" key="6">
    <source>
        <dbReference type="ARBA" id="ARBA00023014"/>
    </source>
</evidence>
<keyword evidence="5" id="KW-0408">Iron</keyword>
<feature type="domain" description="4Fe-4S Mo/W bis-MGD-type" evidence="7">
    <location>
        <begin position="49"/>
        <end position="106"/>
    </location>
</feature>
<dbReference type="InterPro" id="IPR006656">
    <property type="entry name" value="Mopterin_OxRdtase"/>
</dbReference>
<dbReference type="InterPro" id="IPR006311">
    <property type="entry name" value="TAT_signal"/>
</dbReference>
<dbReference type="GO" id="GO:0016491">
    <property type="term" value="F:oxidoreductase activity"/>
    <property type="evidence" value="ECO:0007669"/>
    <property type="project" value="UniProtKB-KW"/>
</dbReference>
<dbReference type="GO" id="GO:0046872">
    <property type="term" value="F:metal ion binding"/>
    <property type="evidence" value="ECO:0007669"/>
    <property type="project" value="UniProtKB-KW"/>
</dbReference>
<evidence type="ECO:0000256" key="2">
    <source>
        <dbReference type="ARBA" id="ARBA00022723"/>
    </source>
</evidence>
<dbReference type="InterPro" id="IPR050612">
    <property type="entry name" value="Prok_Mopterin_Oxidored"/>
</dbReference>
<dbReference type="InterPro" id="IPR009010">
    <property type="entry name" value="Asp_de-COase-like_dom_sf"/>
</dbReference>
<dbReference type="SMART" id="SM00926">
    <property type="entry name" value="Molybdop_Fe4S4"/>
    <property type="match status" value="1"/>
</dbReference>
<dbReference type="EMBL" id="VEVP01000013">
    <property type="protein sequence ID" value="TNU91238.1"/>
    <property type="molecule type" value="Genomic_DNA"/>
</dbReference>
<gene>
    <name evidence="8" type="ORF">FIC87_07195</name>
</gene>